<dbReference type="EMBL" id="DVOG01000010">
    <property type="protein sequence ID" value="HIV03567.1"/>
    <property type="molecule type" value="Genomic_DNA"/>
</dbReference>
<feature type="domain" description="RecJ OB" evidence="8">
    <location>
        <begin position="466"/>
        <end position="501"/>
    </location>
</feature>
<evidence type="ECO:0000313" key="9">
    <source>
        <dbReference type="EMBL" id="HIV03567.1"/>
    </source>
</evidence>
<reference evidence="9" key="2">
    <citation type="journal article" date="2021" name="PeerJ">
        <title>Extensive microbial diversity within the chicken gut microbiome revealed by metagenomics and culture.</title>
        <authorList>
            <person name="Gilroy R."/>
            <person name="Ravi A."/>
            <person name="Getino M."/>
            <person name="Pursley I."/>
            <person name="Horton D.L."/>
            <person name="Alikhan N.F."/>
            <person name="Baker D."/>
            <person name="Gharbi K."/>
            <person name="Hall N."/>
            <person name="Watson M."/>
            <person name="Adriaenssens E.M."/>
            <person name="Foster-Nyarko E."/>
            <person name="Jarju S."/>
            <person name="Secka A."/>
            <person name="Antonio M."/>
            <person name="Oren A."/>
            <person name="Chaudhuri R.R."/>
            <person name="La Ragione R."/>
            <person name="Hildebrand F."/>
            <person name="Pallen M.J."/>
        </authorList>
    </citation>
    <scope>NUCLEOTIDE SEQUENCE</scope>
    <source>
        <strain evidence="9">10669</strain>
    </source>
</reference>
<dbReference type="AlphaFoldDB" id="A0A9D1T0Z1"/>
<accession>A0A9D1T0Z1</accession>
<evidence type="ECO:0000313" key="10">
    <source>
        <dbReference type="Proteomes" id="UP000886812"/>
    </source>
</evidence>
<dbReference type="NCBIfam" id="TIGR00644">
    <property type="entry name" value="recJ"/>
    <property type="match status" value="1"/>
</dbReference>
<dbReference type="InterPro" id="IPR041122">
    <property type="entry name" value="RecJ_OB"/>
</dbReference>
<organism evidence="9 10">
    <name type="scientific">Candidatus Spyradosoma merdigallinarum</name>
    <dbReference type="NCBI Taxonomy" id="2840950"/>
    <lineage>
        <taxon>Bacteria</taxon>
        <taxon>Pseudomonadati</taxon>
        <taxon>Verrucomicrobiota</taxon>
        <taxon>Opitutia</taxon>
        <taxon>Opitutia incertae sedis</taxon>
        <taxon>Candidatus Spyradosoma</taxon>
    </lineage>
</organism>
<dbReference type="PANTHER" id="PTHR30255:SF2">
    <property type="entry name" value="SINGLE-STRANDED-DNA-SPECIFIC EXONUCLEASE RECJ"/>
    <property type="match status" value="1"/>
</dbReference>
<dbReference type="InterPro" id="IPR003156">
    <property type="entry name" value="DHHA1_dom"/>
</dbReference>
<dbReference type="Proteomes" id="UP000886812">
    <property type="component" value="Unassembled WGS sequence"/>
</dbReference>
<reference evidence="9" key="1">
    <citation type="submission" date="2020-10" db="EMBL/GenBank/DDBJ databases">
        <authorList>
            <person name="Gilroy R."/>
        </authorList>
    </citation>
    <scope>NUCLEOTIDE SEQUENCE</scope>
    <source>
        <strain evidence="9">10669</strain>
    </source>
</reference>
<evidence type="ECO:0000256" key="4">
    <source>
        <dbReference type="ARBA" id="ARBA00022801"/>
    </source>
</evidence>
<comment type="caution">
    <text evidence="9">The sequence shown here is derived from an EMBL/GenBank/DDBJ whole genome shotgun (WGS) entry which is preliminary data.</text>
</comment>
<evidence type="ECO:0000259" key="8">
    <source>
        <dbReference type="Pfam" id="PF17768"/>
    </source>
</evidence>
<comment type="similarity">
    <text evidence="1">Belongs to the RecJ family.</text>
</comment>
<dbReference type="Pfam" id="PF01368">
    <property type="entry name" value="DHH"/>
    <property type="match status" value="1"/>
</dbReference>
<dbReference type="GO" id="GO:0003676">
    <property type="term" value="F:nucleic acid binding"/>
    <property type="evidence" value="ECO:0007669"/>
    <property type="project" value="InterPro"/>
</dbReference>
<evidence type="ECO:0000256" key="1">
    <source>
        <dbReference type="ARBA" id="ARBA00005915"/>
    </source>
</evidence>
<dbReference type="SUPFAM" id="SSF64182">
    <property type="entry name" value="DHH phosphoesterases"/>
    <property type="match status" value="1"/>
</dbReference>
<keyword evidence="4" id="KW-0378">Hydrolase</keyword>
<dbReference type="GO" id="GO:0008409">
    <property type="term" value="F:5'-3' exonuclease activity"/>
    <property type="evidence" value="ECO:0007669"/>
    <property type="project" value="InterPro"/>
</dbReference>
<protein>
    <recommendedName>
        <fullName evidence="2">Single-stranded-DNA-specific exonuclease RecJ</fullName>
    </recommendedName>
</protein>
<name>A0A9D1T0Z1_9BACT</name>
<keyword evidence="5 9" id="KW-0269">Exonuclease</keyword>
<evidence type="ECO:0000256" key="2">
    <source>
        <dbReference type="ARBA" id="ARBA00019841"/>
    </source>
</evidence>
<gene>
    <name evidence="9" type="primary">recJ</name>
    <name evidence="9" type="ORF">IAC75_00220</name>
</gene>
<dbReference type="PANTHER" id="PTHR30255">
    <property type="entry name" value="SINGLE-STRANDED-DNA-SPECIFIC EXONUCLEASE RECJ"/>
    <property type="match status" value="1"/>
</dbReference>
<evidence type="ECO:0000256" key="5">
    <source>
        <dbReference type="ARBA" id="ARBA00022839"/>
    </source>
</evidence>
<dbReference type="Pfam" id="PF17768">
    <property type="entry name" value="RecJ_OB"/>
    <property type="match status" value="1"/>
</dbReference>
<feature type="non-terminal residue" evidence="9">
    <location>
        <position position="503"/>
    </location>
</feature>
<dbReference type="Gene3D" id="3.10.310.30">
    <property type="match status" value="1"/>
</dbReference>
<dbReference type="InterPro" id="IPR038763">
    <property type="entry name" value="DHH_sf"/>
</dbReference>
<dbReference type="GO" id="GO:0006281">
    <property type="term" value="P:DNA repair"/>
    <property type="evidence" value="ECO:0007669"/>
    <property type="project" value="InterPro"/>
</dbReference>
<dbReference type="GO" id="GO:0006310">
    <property type="term" value="P:DNA recombination"/>
    <property type="evidence" value="ECO:0007669"/>
    <property type="project" value="InterPro"/>
</dbReference>
<dbReference type="Pfam" id="PF02272">
    <property type="entry name" value="DHHA1"/>
    <property type="match status" value="1"/>
</dbReference>
<feature type="domain" description="DDH" evidence="6">
    <location>
        <begin position="77"/>
        <end position="235"/>
    </location>
</feature>
<feature type="domain" description="DHHA1" evidence="7">
    <location>
        <begin position="360"/>
        <end position="445"/>
    </location>
</feature>
<evidence type="ECO:0000256" key="3">
    <source>
        <dbReference type="ARBA" id="ARBA00022722"/>
    </source>
</evidence>
<sequence length="503" mass="54430">MKWVHTEADARAAHDLQDELDLLPSVASVLVKMGCATPEAAERFLFPKISHVTDPFLIPNLEAAAERIVRAINARERIAIVGDYDVDGVTAVTLLVSFLHRFGLDPHYFVPRRKEEGYGLSPAIAARALSRGIPSLFFALDCGTNAAEQIGDLRSRGIDVVVVDHHRSKTAAPPDAVLVNPNSAFSAAPDYSPMCTAGLVFKVLHGVLKIMRSRRDPRSFDIILREYLDLVALGTITDISPLVGENRTMVWFGLRQMKNTKRKGLRALIAASNIADTADILPVDVSHRIGPRINASGRLADAALPVEMFLCPDEARCAELARRLSDMNRDRQAIERGVFEEALAQLKPEAPRRRALLACGNWHPGVVGIVAGKLARHFARPCIVLGVEDGIAKGSGRSVPGVNLIDVLRPYGNELESWGGHPMAAGISVDVAKVSALREYFDAAVARAQSSAGTCGESARELDIAAWLEPGDLTAELFDQIAQLSPFGEGNPEPVFGIRGVVM</sequence>
<evidence type="ECO:0000259" key="7">
    <source>
        <dbReference type="Pfam" id="PF02272"/>
    </source>
</evidence>
<proteinExistence type="inferred from homology"/>
<evidence type="ECO:0000259" key="6">
    <source>
        <dbReference type="Pfam" id="PF01368"/>
    </source>
</evidence>
<keyword evidence="3" id="KW-0540">Nuclease</keyword>
<dbReference type="InterPro" id="IPR051673">
    <property type="entry name" value="SSDNA_exonuclease_RecJ"/>
</dbReference>
<dbReference type="InterPro" id="IPR004610">
    <property type="entry name" value="RecJ"/>
</dbReference>
<dbReference type="InterPro" id="IPR001667">
    <property type="entry name" value="DDH_dom"/>
</dbReference>
<dbReference type="Gene3D" id="3.90.1640.30">
    <property type="match status" value="1"/>
</dbReference>